<protein>
    <submittedName>
        <fullName evidence="1">Putative lipoprotein</fullName>
    </submittedName>
</protein>
<name>A0A0J9ECL0_9RHOB</name>
<evidence type="ECO:0000313" key="1">
    <source>
        <dbReference type="EMBL" id="KMW60396.1"/>
    </source>
</evidence>
<keyword evidence="2" id="KW-1185">Reference proteome</keyword>
<evidence type="ECO:0000313" key="2">
    <source>
        <dbReference type="Proteomes" id="UP000037178"/>
    </source>
</evidence>
<dbReference type="EMBL" id="LFTY01000001">
    <property type="protein sequence ID" value="KMW60396.1"/>
    <property type="molecule type" value="Genomic_DNA"/>
</dbReference>
<gene>
    <name evidence="1" type="ORF">AIOL_000551</name>
</gene>
<dbReference type="STRING" id="1675527.AIOL_000551"/>
<proteinExistence type="predicted"/>
<dbReference type="Proteomes" id="UP000037178">
    <property type="component" value="Unassembled WGS sequence"/>
</dbReference>
<sequence>MRLVLLLALPALAACDSPSPRYIGLEPTRVTIEGTTFSIRQKAGEVEAIRVNAEAAPREGLIMVKAAAAIEQATGCPPVSYTMRGDTNVIRAVLDC</sequence>
<dbReference type="OrthoDB" id="7864349at2"/>
<accession>A0A0J9ECL0</accession>
<dbReference type="PATRIC" id="fig|1675527.3.peg.607"/>
<dbReference type="AlphaFoldDB" id="A0A0J9ECL0"/>
<comment type="caution">
    <text evidence="1">The sequence shown here is derived from an EMBL/GenBank/DDBJ whole genome shotgun (WGS) entry which is preliminary data.</text>
</comment>
<dbReference type="PROSITE" id="PS51257">
    <property type="entry name" value="PROKAR_LIPOPROTEIN"/>
    <property type="match status" value="1"/>
</dbReference>
<organism evidence="1 2">
    <name type="scientific">Candidatus Rhodobacter oscarellae</name>
    <dbReference type="NCBI Taxonomy" id="1675527"/>
    <lineage>
        <taxon>Bacteria</taxon>
        <taxon>Pseudomonadati</taxon>
        <taxon>Pseudomonadota</taxon>
        <taxon>Alphaproteobacteria</taxon>
        <taxon>Rhodobacterales</taxon>
        <taxon>Rhodobacter group</taxon>
        <taxon>Rhodobacter</taxon>
    </lineage>
</organism>
<keyword evidence="1" id="KW-0449">Lipoprotein</keyword>
<reference evidence="1 2" key="1">
    <citation type="submission" date="2015-06" db="EMBL/GenBank/DDBJ databases">
        <title>Draft genome sequence of an Alphaproteobacteria species associated to the Mediterranean sponge Oscarella lobularis.</title>
        <authorList>
            <person name="Jourda C."/>
            <person name="Santini S."/>
            <person name="Claverie J.-M."/>
        </authorList>
    </citation>
    <scope>NUCLEOTIDE SEQUENCE [LARGE SCALE GENOMIC DNA]</scope>
    <source>
        <strain evidence="1">IGS</strain>
    </source>
</reference>
<dbReference type="RefSeq" id="WP_049641487.1">
    <property type="nucleotide sequence ID" value="NZ_LFTY01000001.1"/>
</dbReference>